<dbReference type="PROSITE" id="PS51257">
    <property type="entry name" value="PROKAR_LIPOPROTEIN"/>
    <property type="match status" value="1"/>
</dbReference>
<sequence length="228" mass="26033">MKKLMYLLIPVLFAGCAMTQKIGYRTDILPEQQHVNPIPISVNVHFLTDNRMLNNENEISLYQPRSTTNNKKAVCVNSEKHYKKDSVSAQLTQMMVSHFNKARLFNYCILSNEPACDYYLTGTLNTFYGEQEFSTAAAVGAQFGLIGALATAAVKTNGRIVFDISDIKLYKKDGTLVKDMGSFYKEYNEELPADAYCWCIYNNINQKLMEYNTYLTEKIRSELAEIQF</sequence>
<dbReference type="EMBL" id="VSSQ01001999">
    <property type="protein sequence ID" value="MPM12616.1"/>
    <property type="molecule type" value="Genomic_DNA"/>
</dbReference>
<reference evidence="1" key="1">
    <citation type="submission" date="2019-08" db="EMBL/GenBank/DDBJ databases">
        <authorList>
            <person name="Kucharzyk K."/>
            <person name="Murdoch R.W."/>
            <person name="Higgins S."/>
            <person name="Loffler F."/>
        </authorList>
    </citation>
    <scope>NUCLEOTIDE SEQUENCE</scope>
</reference>
<gene>
    <name evidence="1" type="ORF">SDC9_58970</name>
</gene>
<organism evidence="1">
    <name type="scientific">bioreactor metagenome</name>
    <dbReference type="NCBI Taxonomy" id="1076179"/>
    <lineage>
        <taxon>unclassified sequences</taxon>
        <taxon>metagenomes</taxon>
        <taxon>ecological metagenomes</taxon>
    </lineage>
</organism>
<protein>
    <recommendedName>
        <fullName evidence="2">Lipoprotein</fullName>
    </recommendedName>
</protein>
<accession>A0A644X8W0</accession>
<dbReference type="AlphaFoldDB" id="A0A644X8W0"/>
<name>A0A644X8W0_9ZZZZ</name>
<evidence type="ECO:0000313" key="1">
    <source>
        <dbReference type="EMBL" id="MPM12616.1"/>
    </source>
</evidence>
<proteinExistence type="predicted"/>
<evidence type="ECO:0008006" key="2">
    <source>
        <dbReference type="Google" id="ProtNLM"/>
    </source>
</evidence>
<comment type="caution">
    <text evidence="1">The sequence shown here is derived from an EMBL/GenBank/DDBJ whole genome shotgun (WGS) entry which is preliminary data.</text>
</comment>